<evidence type="ECO:0000313" key="1">
    <source>
        <dbReference type="Proteomes" id="UP000515154"/>
    </source>
</evidence>
<evidence type="ECO:0000313" key="3">
    <source>
        <dbReference type="RefSeq" id="XP_029633932.1"/>
    </source>
</evidence>
<evidence type="ECO:0000313" key="2">
    <source>
        <dbReference type="RefSeq" id="XP_029633931.1"/>
    </source>
</evidence>
<proteinExistence type="predicted"/>
<dbReference type="RefSeq" id="XP_029633931.1">
    <property type="nucleotide sequence ID" value="XM_029778071.2"/>
</dbReference>
<keyword evidence="1" id="KW-1185">Reference proteome</keyword>
<protein>
    <submittedName>
        <fullName evidence="2 3">Uncharacterized protein LOC115209620</fullName>
    </submittedName>
</protein>
<organism evidence="1 3">
    <name type="scientific">Octopus sinensis</name>
    <name type="common">East Asian common octopus</name>
    <dbReference type="NCBI Taxonomy" id="2607531"/>
    <lineage>
        <taxon>Eukaryota</taxon>
        <taxon>Metazoa</taxon>
        <taxon>Spiralia</taxon>
        <taxon>Lophotrochozoa</taxon>
        <taxon>Mollusca</taxon>
        <taxon>Cephalopoda</taxon>
        <taxon>Coleoidea</taxon>
        <taxon>Octopodiformes</taxon>
        <taxon>Octopoda</taxon>
        <taxon>Incirrata</taxon>
        <taxon>Octopodidae</taxon>
        <taxon>Octopus</taxon>
    </lineage>
</organism>
<dbReference type="Proteomes" id="UP000515154">
    <property type="component" value="Linkage group LG3"/>
</dbReference>
<dbReference type="AlphaFoldDB" id="A0A6P7S6V7"/>
<name>A0A6P7S6V7_9MOLL</name>
<reference evidence="2 3" key="1">
    <citation type="submission" date="2025-08" db="UniProtKB">
        <authorList>
            <consortium name="RefSeq"/>
        </authorList>
    </citation>
    <scope>IDENTIFICATION</scope>
</reference>
<dbReference type="KEGG" id="osn:115209620"/>
<accession>A0A6P7S6V7</accession>
<dbReference type="RefSeq" id="XP_029633932.1">
    <property type="nucleotide sequence ID" value="XM_029778072.2"/>
</dbReference>
<sequence length="126" mass="14844">MTSISKTMKYIDIEKNSAKDSLDRCRNRRALIDDDLQYLYNDLHKYKKRFQRAYHDQFCNDYMETKNMKGVVDLQIYPRGVRTAHFPLYTTEGDRLPIGRPAAGALYEKSVITSNGRQYRFYSVAL</sequence>
<gene>
    <name evidence="2 3" type="primary">LOC115209620</name>
</gene>